<keyword evidence="2" id="KW-0378">Hydrolase</keyword>
<dbReference type="AlphaFoldDB" id="A0A6N7KWY6"/>
<dbReference type="SMART" id="SM00507">
    <property type="entry name" value="HNHc"/>
    <property type="match status" value="1"/>
</dbReference>
<dbReference type="GO" id="GO:0008270">
    <property type="term" value="F:zinc ion binding"/>
    <property type="evidence" value="ECO:0007669"/>
    <property type="project" value="InterPro"/>
</dbReference>
<dbReference type="RefSeq" id="WP_153463883.1">
    <property type="nucleotide sequence ID" value="NZ_WBOF01000001.1"/>
</dbReference>
<evidence type="ECO:0000313" key="3">
    <source>
        <dbReference type="Proteomes" id="UP000450000"/>
    </source>
</evidence>
<dbReference type="Proteomes" id="UP000450000">
    <property type="component" value="Unassembled WGS sequence"/>
</dbReference>
<dbReference type="InterPro" id="IPR002711">
    <property type="entry name" value="HNH"/>
</dbReference>
<dbReference type="Pfam" id="PF01844">
    <property type="entry name" value="HNH"/>
    <property type="match status" value="1"/>
</dbReference>
<keyword evidence="2" id="KW-0255">Endonuclease</keyword>
<dbReference type="InterPro" id="IPR003615">
    <property type="entry name" value="HNH_nuc"/>
</dbReference>
<protein>
    <submittedName>
        <fullName evidence="2">HNH endonuclease</fullName>
    </submittedName>
</protein>
<dbReference type="EMBL" id="WBOF01000001">
    <property type="protein sequence ID" value="MQS14788.1"/>
    <property type="molecule type" value="Genomic_DNA"/>
</dbReference>
<comment type="caution">
    <text evidence="2">The sequence shown here is derived from an EMBL/GenBank/DDBJ whole genome shotgun (WGS) entry which is preliminary data.</text>
</comment>
<dbReference type="Gene3D" id="1.10.30.50">
    <property type="match status" value="1"/>
</dbReference>
<organism evidence="2 3">
    <name type="scientific">Streptomyces kaniharaensis</name>
    <dbReference type="NCBI Taxonomy" id="212423"/>
    <lineage>
        <taxon>Bacteria</taxon>
        <taxon>Bacillati</taxon>
        <taxon>Actinomycetota</taxon>
        <taxon>Actinomycetes</taxon>
        <taxon>Kitasatosporales</taxon>
        <taxon>Streptomycetaceae</taxon>
        <taxon>Streptomyces</taxon>
    </lineage>
</organism>
<keyword evidence="3" id="KW-1185">Reference proteome</keyword>
<name>A0A6N7KWY6_9ACTN</name>
<dbReference type="GO" id="GO:0003676">
    <property type="term" value="F:nucleic acid binding"/>
    <property type="evidence" value="ECO:0007669"/>
    <property type="project" value="InterPro"/>
</dbReference>
<dbReference type="GO" id="GO:0004519">
    <property type="term" value="F:endonuclease activity"/>
    <property type="evidence" value="ECO:0007669"/>
    <property type="project" value="UniProtKB-KW"/>
</dbReference>
<gene>
    <name evidence="2" type="ORF">F7Q99_21615</name>
</gene>
<dbReference type="OrthoDB" id="5422822at2"/>
<sequence>MIRIRRPPLPEPPRSRMAECTCEIALAPEPETKARQLWKHTTVRRHVHVPLRDLLADMAAGRERCMYCGDNQGTDIDHFEPIDRHPMRAFDWTNHVLACSLCNSHLKGAAFPLDEDGKPLLIDPTVEDPTPHLRLILAVGMYHPLTPRGQATIELFDLNRGLLAKGRIHAFHITKACVAQWASATAQGDHEAAAHWAAVVNEQPMADVVQAMLHQALDPAAAVLFEDDPQLLAHLREPQLRSALLIQ</sequence>
<reference evidence="2 3" key="1">
    <citation type="submission" date="2019-09" db="EMBL/GenBank/DDBJ databases">
        <title>Genome Sequences of Streptomyces kaniharaensis ATCC 21070.</title>
        <authorList>
            <person name="Zhu W."/>
            <person name="De Crecy-Lagard V."/>
            <person name="Richards N.G."/>
        </authorList>
    </citation>
    <scope>NUCLEOTIDE SEQUENCE [LARGE SCALE GENOMIC DNA]</scope>
    <source>
        <strain evidence="2 3">SF-557</strain>
    </source>
</reference>
<proteinExistence type="predicted"/>
<feature type="domain" description="HNH nuclease" evidence="1">
    <location>
        <begin position="54"/>
        <end position="104"/>
    </location>
</feature>
<evidence type="ECO:0000259" key="1">
    <source>
        <dbReference type="SMART" id="SM00507"/>
    </source>
</evidence>
<dbReference type="CDD" id="cd00085">
    <property type="entry name" value="HNHc"/>
    <property type="match status" value="1"/>
</dbReference>
<accession>A0A6N7KWY6</accession>
<keyword evidence="2" id="KW-0540">Nuclease</keyword>
<evidence type="ECO:0000313" key="2">
    <source>
        <dbReference type="EMBL" id="MQS14788.1"/>
    </source>
</evidence>